<evidence type="ECO:0000256" key="6">
    <source>
        <dbReference type="ARBA" id="ARBA00022842"/>
    </source>
</evidence>
<evidence type="ECO:0000313" key="13">
    <source>
        <dbReference type="EMBL" id="KAF2725226.1"/>
    </source>
</evidence>
<evidence type="ECO:0000256" key="10">
    <source>
        <dbReference type="PROSITE-ProRule" id="PRU01385"/>
    </source>
</evidence>
<sequence length="304" mass="33800">MEAWRFSVVIRILEITHEAQHTGRSISKRDIYYRDPALFGKQCHVDQYVDDIAYTFNVPRSSLNISAAAKGLIAGAIIFHRRDGSMTDISQDKEGTLIPPLSDLLSVGLDSIRWILVIEKEATFRTVTAGPLWPLISMYGVVITGKGYPDIATRALLHGLVKPSSRNNFAAPPAYGLSDFDPDGCAIMSTYKNGSEALSHENTDLTCPTLQWVGLRSNSISKLCAESGDVHLTQGFLTMTTRDRYKAKRMLQWGVLDDGSQIDHDWRRELQTMLVLNVKAELQLLEATRGGTAALLEDVFLSQR</sequence>
<organism evidence="13 14">
    <name type="scientific">Polychaeton citri CBS 116435</name>
    <dbReference type="NCBI Taxonomy" id="1314669"/>
    <lineage>
        <taxon>Eukaryota</taxon>
        <taxon>Fungi</taxon>
        <taxon>Dikarya</taxon>
        <taxon>Ascomycota</taxon>
        <taxon>Pezizomycotina</taxon>
        <taxon>Dothideomycetes</taxon>
        <taxon>Dothideomycetidae</taxon>
        <taxon>Capnodiales</taxon>
        <taxon>Capnodiaceae</taxon>
        <taxon>Polychaeton</taxon>
    </lineage>
</organism>
<evidence type="ECO:0000256" key="9">
    <source>
        <dbReference type="ARBA" id="ARBA00023235"/>
    </source>
</evidence>
<dbReference type="AlphaFoldDB" id="A0A9P4QHZ4"/>
<evidence type="ECO:0000256" key="3">
    <source>
        <dbReference type="ARBA" id="ARBA00006559"/>
    </source>
</evidence>
<accession>A0A9P4QHZ4</accession>
<dbReference type="PRINTS" id="PR01550">
    <property type="entry name" value="TOP6AFAMILY"/>
</dbReference>
<dbReference type="InterPro" id="IPR002815">
    <property type="entry name" value="Spo11/TopoVI_A"/>
</dbReference>
<keyword evidence="14" id="KW-1185">Reference proteome</keyword>
<dbReference type="SUPFAM" id="SSF56726">
    <property type="entry name" value="DNA topoisomerase IV, alpha subunit"/>
    <property type="match status" value="1"/>
</dbReference>
<dbReference type="CDD" id="cd00223">
    <property type="entry name" value="TOPRIM_TopoIIB_SPO"/>
    <property type="match status" value="1"/>
</dbReference>
<evidence type="ECO:0000259" key="12">
    <source>
        <dbReference type="Pfam" id="PF21180"/>
    </source>
</evidence>
<name>A0A9P4QHZ4_9PEZI</name>
<dbReference type="GO" id="GO:0000706">
    <property type="term" value="P:meiotic DNA double-strand break processing"/>
    <property type="evidence" value="ECO:0007669"/>
    <property type="project" value="TreeGrafter"/>
</dbReference>
<evidence type="ECO:0000256" key="8">
    <source>
        <dbReference type="ARBA" id="ARBA00023125"/>
    </source>
</evidence>
<proteinExistence type="inferred from homology"/>
<dbReference type="Pfam" id="PF21180">
    <property type="entry name" value="TOP6A-Spo11_Toprim"/>
    <property type="match status" value="1"/>
</dbReference>
<dbReference type="Gene3D" id="1.10.10.10">
    <property type="entry name" value="Winged helix-like DNA-binding domain superfamily/Winged helix DNA-binding domain"/>
    <property type="match status" value="1"/>
</dbReference>
<gene>
    <name evidence="13" type="ORF">K431DRAFT_336259</name>
</gene>
<keyword evidence="6" id="KW-0460">Magnesium</keyword>
<dbReference type="InterPro" id="IPR036388">
    <property type="entry name" value="WH-like_DNA-bd_sf"/>
</dbReference>
<reference evidence="13" key="1">
    <citation type="journal article" date="2020" name="Stud. Mycol.">
        <title>101 Dothideomycetes genomes: a test case for predicting lifestyles and emergence of pathogens.</title>
        <authorList>
            <person name="Haridas S."/>
            <person name="Albert R."/>
            <person name="Binder M."/>
            <person name="Bloem J."/>
            <person name="Labutti K."/>
            <person name="Salamov A."/>
            <person name="Andreopoulos B."/>
            <person name="Baker S."/>
            <person name="Barry K."/>
            <person name="Bills G."/>
            <person name="Bluhm B."/>
            <person name="Cannon C."/>
            <person name="Castanera R."/>
            <person name="Culley D."/>
            <person name="Daum C."/>
            <person name="Ezra D."/>
            <person name="Gonzalez J."/>
            <person name="Henrissat B."/>
            <person name="Kuo A."/>
            <person name="Liang C."/>
            <person name="Lipzen A."/>
            <person name="Lutzoni F."/>
            <person name="Magnuson J."/>
            <person name="Mondo S."/>
            <person name="Nolan M."/>
            <person name="Ohm R."/>
            <person name="Pangilinan J."/>
            <person name="Park H.-J."/>
            <person name="Ramirez L."/>
            <person name="Alfaro M."/>
            <person name="Sun H."/>
            <person name="Tritt A."/>
            <person name="Yoshinaga Y."/>
            <person name="Zwiers L.-H."/>
            <person name="Turgeon B."/>
            <person name="Goodwin S."/>
            <person name="Spatafora J."/>
            <person name="Crous P."/>
            <person name="Grigoriev I."/>
        </authorList>
    </citation>
    <scope>NUCLEOTIDE SEQUENCE</scope>
    <source>
        <strain evidence="13">CBS 116435</strain>
    </source>
</reference>
<dbReference type="InterPro" id="IPR013049">
    <property type="entry name" value="Spo11/TopoVI_A_N"/>
</dbReference>
<evidence type="ECO:0000256" key="7">
    <source>
        <dbReference type="ARBA" id="ARBA00023029"/>
    </source>
</evidence>
<evidence type="ECO:0000256" key="2">
    <source>
        <dbReference type="ARBA" id="ARBA00001946"/>
    </source>
</evidence>
<feature type="domain" description="Spo11/DNA topoisomerase VI subunit A N-terminal" evidence="11">
    <location>
        <begin position="4"/>
        <end position="65"/>
    </location>
</feature>
<keyword evidence="9 10" id="KW-0413">Isomerase</keyword>
<dbReference type="GO" id="GO:0003677">
    <property type="term" value="F:DNA binding"/>
    <property type="evidence" value="ECO:0007669"/>
    <property type="project" value="UniProtKB-UniRule"/>
</dbReference>
<dbReference type="InterPro" id="IPR036078">
    <property type="entry name" value="Spo11/TopoVI_A_sf"/>
</dbReference>
<dbReference type="Pfam" id="PF04406">
    <property type="entry name" value="TP6A_N"/>
    <property type="match status" value="1"/>
</dbReference>
<dbReference type="EC" id="5.6.2.2" evidence="4"/>
<comment type="catalytic activity">
    <reaction evidence="1 10">
        <text>ATP-dependent breakage, passage and rejoining of double-stranded DNA.</text>
        <dbReference type="EC" id="5.6.2.2"/>
    </reaction>
</comment>
<dbReference type="PANTHER" id="PTHR10848">
    <property type="entry name" value="MEIOTIC RECOMBINATION PROTEIN SPO11"/>
    <property type="match status" value="1"/>
</dbReference>
<dbReference type="GO" id="GO:0000228">
    <property type="term" value="C:nuclear chromosome"/>
    <property type="evidence" value="ECO:0007669"/>
    <property type="project" value="TreeGrafter"/>
</dbReference>
<dbReference type="PANTHER" id="PTHR10848:SF0">
    <property type="entry name" value="MEIOTIC RECOMBINATION PROTEIN SPO11"/>
    <property type="match status" value="1"/>
</dbReference>
<evidence type="ECO:0000259" key="11">
    <source>
        <dbReference type="Pfam" id="PF04406"/>
    </source>
</evidence>
<comment type="caution">
    <text evidence="13">The sequence shown here is derived from an EMBL/GenBank/DDBJ whole genome shotgun (WGS) entry which is preliminary data.</text>
</comment>
<dbReference type="Gene3D" id="3.40.1360.10">
    <property type="match status" value="1"/>
</dbReference>
<dbReference type="OrthoDB" id="5377392at2759"/>
<dbReference type="GO" id="GO:0046872">
    <property type="term" value="F:metal ion binding"/>
    <property type="evidence" value="ECO:0007669"/>
    <property type="project" value="UniProtKB-KW"/>
</dbReference>
<keyword evidence="7 10" id="KW-0799">Topoisomerase</keyword>
<feature type="active site" description="O-(5'-phospho-DNA)-tyrosine intermediate" evidence="10">
    <location>
        <position position="33"/>
    </location>
</feature>
<feature type="domain" description="Topoisomerase 6 subunit A/Spo11 TOPRIM" evidence="12">
    <location>
        <begin position="115"/>
        <end position="287"/>
    </location>
</feature>
<keyword evidence="5" id="KW-0479">Metal-binding</keyword>
<evidence type="ECO:0000256" key="1">
    <source>
        <dbReference type="ARBA" id="ARBA00000185"/>
    </source>
</evidence>
<dbReference type="GO" id="GO:0005524">
    <property type="term" value="F:ATP binding"/>
    <property type="evidence" value="ECO:0007669"/>
    <property type="project" value="InterPro"/>
</dbReference>
<dbReference type="Proteomes" id="UP000799441">
    <property type="component" value="Unassembled WGS sequence"/>
</dbReference>
<dbReference type="GO" id="GO:0003918">
    <property type="term" value="F:DNA topoisomerase type II (double strand cut, ATP-hydrolyzing) activity"/>
    <property type="evidence" value="ECO:0007669"/>
    <property type="project" value="UniProtKB-UniRule"/>
</dbReference>
<evidence type="ECO:0000256" key="4">
    <source>
        <dbReference type="ARBA" id="ARBA00012895"/>
    </source>
</evidence>
<dbReference type="EMBL" id="MU003768">
    <property type="protein sequence ID" value="KAF2725226.1"/>
    <property type="molecule type" value="Genomic_DNA"/>
</dbReference>
<dbReference type="GO" id="GO:0042138">
    <property type="term" value="P:meiotic DNA double-strand break formation"/>
    <property type="evidence" value="ECO:0007669"/>
    <property type="project" value="TreeGrafter"/>
</dbReference>
<dbReference type="PROSITE" id="PS52041">
    <property type="entry name" value="TOPO_IIB"/>
    <property type="match status" value="1"/>
</dbReference>
<dbReference type="InterPro" id="IPR034136">
    <property type="entry name" value="TOPRIM_Topo6A/Spo11"/>
</dbReference>
<dbReference type="GO" id="GO:0007131">
    <property type="term" value="P:reciprocal meiotic recombination"/>
    <property type="evidence" value="ECO:0007669"/>
    <property type="project" value="TreeGrafter"/>
</dbReference>
<comment type="similarity">
    <text evidence="3 10">Belongs to the TOP6A family.</text>
</comment>
<evidence type="ECO:0000256" key="5">
    <source>
        <dbReference type="ARBA" id="ARBA00022723"/>
    </source>
</evidence>
<keyword evidence="8 10" id="KW-0238">DNA-binding</keyword>
<comment type="cofactor">
    <cofactor evidence="2">
        <name>Mg(2+)</name>
        <dbReference type="ChEBI" id="CHEBI:18420"/>
    </cofactor>
</comment>
<protein>
    <recommendedName>
        <fullName evidence="4">DNA topoisomerase (ATP-hydrolyzing)</fullName>
        <ecNumber evidence="4">5.6.2.2</ecNumber>
    </recommendedName>
</protein>
<evidence type="ECO:0000313" key="14">
    <source>
        <dbReference type="Proteomes" id="UP000799441"/>
    </source>
</evidence>